<dbReference type="GO" id="GO:0046872">
    <property type="term" value="F:metal ion binding"/>
    <property type="evidence" value="ECO:0007669"/>
    <property type="project" value="UniProtKB-KW"/>
</dbReference>
<name>A0A1H2Y7E8_9RHOB</name>
<evidence type="ECO:0000256" key="5">
    <source>
        <dbReference type="PIRSR" id="PIRSR604254-1"/>
    </source>
</evidence>
<evidence type="ECO:0000256" key="6">
    <source>
        <dbReference type="SAM" id="Phobius"/>
    </source>
</evidence>
<keyword evidence="2 6" id="KW-0812">Transmembrane</keyword>
<sequence>MAYPHPTADTLADGTIHVLGLGFAIPATILLTTYAASQGEQLTPTLVYAACFVLSLLASAIYHLLPFDRTRALLGRIDHAAIYFKIAGTYTPFVVLIGTGFAYGILAVVWALAIIGAVAKLSFWSTDSKASLYLYLGMGWLSVLLVWPMWQSLPTTALTLIGIGGLIYTLGTIVFAHPGMRFQNAIWHSFVLAASICFFAAISISL</sequence>
<keyword evidence="4 6" id="KW-0472">Membrane</keyword>
<evidence type="ECO:0000256" key="3">
    <source>
        <dbReference type="ARBA" id="ARBA00022989"/>
    </source>
</evidence>
<feature type="transmembrane region" description="Helical" evidence="6">
    <location>
        <begin position="46"/>
        <end position="65"/>
    </location>
</feature>
<gene>
    <name evidence="7" type="ORF">SAMN04488041_104141</name>
</gene>
<dbReference type="InterPro" id="IPR004254">
    <property type="entry name" value="AdipoR/HlyIII-related"/>
</dbReference>
<accession>A0A1H2Y7E8</accession>
<evidence type="ECO:0000313" key="7">
    <source>
        <dbReference type="EMBL" id="SDX00489.1"/>
    </source>
</evidence>
<keyword evidence="5" id="KW-0479">Metal-binding</keyword>
<dbReference type="GeneID" id="94020980"/>
<feature type="binding site" evidence="5">
    <location>
        <position position="188"/>
    </location>
    <ligand>
        <name>Zn(2+)</name>
        <dbReference type="ChEBI" id="CHEBI:29105"/>
    </ligand>
</feature>
<comment type="subcellular location">
    <subcellularLocation>
        <location evidence="1">Membrane</location>
        <topology evidence="1">Multi-pass membrane protein</topology>
    </subcellularLocation>
</comment>
<dbReference type="PANTHER" id="PTHR20855:SF3">
    <property type="entry name" value="LD03007P"/>
    <property type="match status" value="1"/>
</dbReference>
<dbReference type="Pfam" id="PF03006">
    <property type="entry name" value="HlyIII"/>
    <property type="match status" value="1"/>
</dbReference>
<dbReference type="GO" id="GO:0016020">
    <property type="term" value="C:membrane"/>
    <property type="evidence" value="ECO:0007669"/>
    <property type="project" value="UniProtKB-SubCell"/>
</dbReference>
<feature type="transmembrane region" description="Helical" evidence="6">
    <location>
        <begin position="130"/>
        <end position="150"/>
    </location>
</feature>
<keyword evidence="5" id="KW-0862">Zinc</keyword>
<organism evidence="7 8">
    <name type="scientific">Sulfitobacter pontiacus</name>
    <dbReference type="NCBI Taxonomy" id="60137"/>
    <lineage>
        <taxon>Bacteria</taxon>
        <taxon>Pseudomonadati</taxon>
        <taxon>Pseudomonadota</taxon>
        <taxon>Alphaproteobacteria</taxon>
        <taxon>Rhodobacterales</taxon>
        <taxon>Roseobacteraceae</taxon>
        <taxon>Sulfitobacter</taxon>
    </lineage>
</organism>
<proteinExistence type="predicted"/>
<evidence type="ECO:0000256" key="1">
    <source>
        <dbReference type="ARBA" id="ARBA00004141"/>
    </source>
</evidence>
<feature type="binding site" evidence="5">
    <location>
        <position position="63"/>
    </location>
    <ligand>
        <name>Zn(2+)</name>
        <dbReference type="ChEBI" id="CHEBI:29105"/>
    </ligand>
</feature>
<evidence type="ECO:0000313" key="8">
    <source>
        <dbReference type="Proteomes" id="UP000183076"/>
    </source>
</evidence>
<keyword evidence="3 6" id="KW-1133">Transmembrane helix</keyword>
<evidence type="ECO:0000256" key="4">
    <source>
        <dbReference type="ARBA" id="ARBA00023136"/>
    </source>
</evidence>
<feature type="transmembrane region" description="Helical" evidence="6">
    <location>
        <begin position="93"/>
        <end position="118"/>
    </location>
</feature>
<reference evidence="8" key="1">
    <citation type="submission" date="2016-10" db="EMBL/GenBank/DDBJ databases">
        <authorList>
            <person name="Varghese N."/>
            <person name="Submissions S."/>
        </authorList>
    </citation>
    <scope>NUCLEOTIDE SEQUENCE [LARGE SCALE GENOMIC DNA]</scope>
    <source>
        <strain evidence="8">DSM 10014</strain>
    </source>
</reference>
<evidence type="ECO:0000256" key="2">
    <source>
        <dbReference type="ARBA" id="ARBA00022692"/>
    </source>
</evidence>
<feature type="transmembrane region" description="Helical" evidence="6">
    <location>
        <begin position="185"/>
        <end position="204"/>
    </location>
</feature>
<protein>
    <submittedName>
        <fullName evidence="7">Hemolysin III</fullName>
    </submittedName>
</protein>
<feature type="transmembrane region" description="Helical" evidence="6">
    <location>
        <begin position="156"/>
        <end position="176"/>
    </location>
</feature>
<dbReference type="RefSeq" id="WP_074635905.1">
    <property type="nucleotide sequence ID" value="NZ_CP160849.1"/>
</dbReference>
<dbReference type="AlphaFoldDB" id="A0A1H2Y7E8"/>
<dbReference type="EMBL" id="FNNB01000004">
    <property type="protein sequence ID" value="SDX00489.1"/>
    <property type="molecule type" value="Genomic_DNA"/>
</dbReference>
<feature type="transmembrane region" description="Helical" evidence="6">
    <location>
        <begin position="15"/>
        <end position="34"/>
    </location>
</feature>
<dbReference type="Proteomes" id="UP000183076">
    <property type="component" value="Unassembled WGS sequence"/>
</dbReference>
<dbReference type="PANTHER" id="PTHR20855">
    <property type="entry name" value="ADIPOR/PROGESTIN RECEPTOR-RELATED"/>
    <property type="match status" value="1"/>
</dbReference>
<dbReference type="STRING" id="60137.SAMN04488041_104141"/>